<dbReference type="EMBL" id="HBUE01346426">
    <property type="protein sequence ID" value="CAG6600993.1"/>
    <property type="molecule type" value="Transcribed_RNA"/>
</dbReference>
<keyword evidence="1" id="KW-0812">Transmembrane</keyword>
<keyword evidence="1" id="KW-0472">Membrane</keyword>
<feature type="transmembrane region" description="Helical" evidence="1">
    <location>
        <begin position="206"/>
        <end position="231"/>
    </location>
</feature>
<name>A0A8D8L6C5_CULPI</name>
<accession>A0A8D8L6C5</accession>
<dbReference type="EMBL" id="HBUE01239434">
    <property type="protein sequence ID" value="CAG6548764.1"/>
    <property type="molecule type" value="Transcribed_RNA"/>
</dbReference>
<organism evidence="2">
    <name type="scientific">Culex pipiens</name>
    <name type="common">House mosquito</name>
    <dbReference type="NCBI Taxonomy" id="7175"/>
    <lineage>
        <taxon>Eukaryota</taxon>
        <taxon>Metazoa</taxon>
        <taxon>Ecdysozoa</taxon>
        <taxon>Arthropoda</taxon>
        <taxon>Hexapoda</taxon>
        <taxon>Insecta</taxon>
        <taxon>Pterygota</taxon>
        <taxon>Neoptera</taxon>
        <taxon>Endopterygota</taxon>
        <taxon>Diptera</taxon>
        <taxon>Nematocera</taxon>
        <taxon>Culicoidea</taxon>
        <taxon>Culicidae</taxon>
        <taxon>Culicinae</taxon>
        <taxon>Culicini</taxon>
        <taxon>Culex</taxon>
        <taxon>Culex</taxon>
    </lineage>
</organism>
<keyword evidence="1" id="KW-1133">Transmembrane helix</keyword>
<proteinExistence type="predicted"/>
<evidence type="ECO:0000256" key="1">
    <source>
        <dbReference type="SAM" id="Phobius"/>
    </source>
</evidence>
<sequence length="281" mass="31203">MPLWNEFRMWNGWKRFAMSIPFRWKALLRSSMGVDTWTFSFETCFLRCTSTSSLSSFRSVNDFILAKLNLRTSKSFLSLSRSIGVAPNSRSYADRFPNDFIRLRFIWPPQGVPAAAAILSSTPLSVWSSGKNMLLFLTDRLFILFIFIIRDMGTSDDGVPYSSIPESVRSSLLSDITVTSGVTNISSPESDCGLCGIRSLASSRCVVMTLLGVPLALLLPLVLPLLLLLLFPRTAGTTLAVMNFLLTLTKRLPFTTEEELLPFFGGSGPLTPVCCKDVRNL</sequence>
<reference evidence="2" key="1">
    <citation type="submission" date="2021-05" db="EMBL/GenBank/DDBJ databases">
        <authorList>
            <person name="Alioto T."/>
            <person name="Alioto T."/>
            <person name="Gomez Garrido J."/>
        </authorList>
    </citation>
    <scope>NUCLEOTIDE SEQUENCE</scope>
</reference>
<evidence type="ECO:0000313" key="2">
    <source>
        <dbReference type="EMBL" id="CAG6600993.1"/>
    </source>
</evidence>
<dbReference type="AlphaFoldDB" id="A0A8D8L6C5"/>
<protein>
    <submittedName>
        <fullName evidence="2">(northern house mosquito) hypothetical protein</fullName>
    </submittedName>
</protein>